<protein>
    <recommendedName>
        <fullName evidence="2">Hexosyltransferase</fullName>
    </recommendedName>
</protein>
<proteinExistence type="predicted"/>
<evidence type="ECO:0000313" key="1">
    <source>
        <dbReference type="EMBL" id="QHU07437.1"/>
    </source>
</evidence>
<name>A0A6C0JSL9_9ZZZZ</name>
<organism evidence="1">
    <name type="scientific">viral metagenome</name>
    <dbReference type="NCBI Taxonomy" id="1070528"/>
    <lineage>
        <taxon>unclassified sequences</taxon>
        <taxon>metagenomes</taxon>
        <taxon>organismal metagenomes</taxon>
    </lineage>
</organism>
<dbReference type="AlphaFoldDB" id="A0A6C0JSL9"/>
<sequence length="254" mass="30471">MEIVDGIILILSCEKHKLTRLKEFRLKHNYYDKWKVIYIIGDLFLDEKYKLIDNIMYIKCEDSYLHLFKKLVLSLKYLKECFNIKEGILRCGDDLIFNENNLVNFLRSNKYDFYGQSVTASNNIINDTEFLKTITYDPFMLNYYKNNINELSNPKHGINLTIEELKKYLFRPKIWGPAGVIYFISLKCCDILINTMEKINYDIFHFDEFCKSYPYLIEDVATTYVMYYNKIDFYDTQKLFDKPNSIAIHTNKYK</sequence>
<dbReference type="EMBL" id="MN740684">
    <property type="protein sequence ID" value="QHU07437.1"/>
    <property type="molecule type" value="Genomic_DNA"/>
</dbReference>
<reference evidence="1" key="1">
    <citation type="journal article" date="2020" name="Nature">
        <title>Giant virus diversity and host interactions through global metagenomics.</title>
        <authorList>
            <person name="Schulz F."/>
            <person name="Roux S."/>
            <person name="Paez-Espino D."/>
            <person name="Jungbluth S."/>
            <person name="Walsh D.A."/>
            <person name="Denef V.J."/>
            <person name="McMahon K.D."/>
            <person name="Konstantinidis K.T."/>
            <person name="Eloe-Fadrosh E.A."/>
            <person name="Kyrpides N.C."/>
            <person name="Woyke T."/>
        </authorList>
    </citation>
    <scope>NUCLEOTIDE SEQUENCE</scope>
    <source>
        <strain evidence="1">GVMAG-S-1040241-154</strain>
    </source>
</reference>
<accession>A0A6C0JSL9</accession>
<evidence type="ECO:0008006" key="2">
    <source>
        <dbReference type="Google" id="ProtNLM"/>
    </source>
</evidence>